<reference evidence="9 10" key="1">
    <citation type="submission" date="2015-01" db="EMBL/GenBank/DDBJ databases">
        <title>Sequencing and annotation of Micromonospora carbonacea strain JXNU-1 genome.</title>
        <authorList>
            <person name="Long Z."/>
            <person name="Huang Y."/>
            <person name="Jiang Y."/>
        </authorList>
    </citation>
    <scope>NUCLEOTIDE SEQUENCE [LARGE SCALE GENOMIC DNA]</scope>
    <source>
        <strain evidence="9 10">JXNU-1</strain>
    </source>
</reference>
<name>A0A0D0X255_9ACTN</name>
<dbReference type="InterPro" id="IPR002847">
    <property type="entry name" value="F420-0_gamma-glut_ligase-dom"/>
</dbReference>
<dbReference type="PANTHER" id="PTHR47917">
    <property type="match status" value="1"/>
</dbReference>
<dbReference type="NCBIfam" id="TIGR01916">
    <property type="entry name" value="F420_cofE"/>
    <property type="match status" value="1"/>
</dbReference>
<evidence type="ECO:0000256" key="6">
    <source>
        <dbReference type="ARBA" id="ARBA00023134"/>
    </source>
</evidence>
<dbReference type="SUPFAM" id="SSF144010">
    <property type="entry name" value="CofE-like"/>
    <property type="match status" value="1"/>
</dbReference>
<keyword evidence="6" id="KW-0342">GTP-binding</keyword>
<dbReference type="Gene3D" id="3.30.1330.100">
    <property type="entry name" value="CofE-like"/>
    <property type="match status" value="1"/>
</dbReference>
<organism evidence="9 10">
    <name type="scientific">Micromonospora haikouensis</name>
    <dbReference type="NCBI Taxonomy" id="686309"/>
    <lineage>
        <taxon>Bacteria</taxon>
        <taxon>Bacillati</taxon>
        <taxon>Actinomycetota</taxon>
        <taxon>Actinomycetes</taxon>
        <taxon>Micromonosporales</taxon>
        <taxon>Micromonosporaceae</taxon>
        <taxon>Micromonospora</taxon>
    </lineage>
</organism>
<keyword evidence="10" id="KW-1185">Reference proteome</keyword>
<dbReference type="GeneID" id="301303877"/>
<dbReference type="Proteomes" id="UP000032254">
    <property type="component" value="Unassembled WGS sequence"/>
</dbReference>
<evidence type="ECO:0000256" key="7">
    <source>
        <dbReference type="ARBA" id="ARBA00023211"/>
    </source>
</evidence>
<dbReference type="AlphaFoldDB" id="A0A0D0X255"/>
<keyword evidence="2" id="KW-0479">Metal-binding</keyword>
<dbReference type="InterPro" id="IPR008225">
    <property type="entry name" value="F420-0_g-glutamyl_ligase"/>
</dbReference>
<keyword evidence="3" id="KW-0547">Nucleotide-binding</keyword>
<evidence type="ECO:0000256" key="1">
    <source>
        <dbReference type="ARBA" id="ARBA00022598"/>
    </source>
</evidence>
<dbReference type="Pfam" id="PF01996">
    <property type="entry name" value="F420_ligase"/>
    <property type="match status" value="1"/>
</dbReference>
<dbReference type="NCBIfam" id="NF009810">
    <property type="entry name" value="PRK13294.1"/>
    <property type="match status" value="1"/>
</dbReference>
<gene>
    <name evidence="9" type="ORF">TK50_06910</name>
</gene>
<evidence type="ECO:0000256" key="5">
    <source>
        <dbReference type="ARBA" id="ARBA00022958"/>
    </source>
</evidence>
<proteinExistence type="predicted"/>
<protein>
    <submittedName>
        <fullName evidence="9">F420-dependent oxidoreductase</fullName>
    </submittedName>
</protein>
<dbReference type="GO" id="GO:0052618">
    <property type="term" value="F:coenzyme F420-0:L-glutamate ligase activity"/>
    <property type="evidence" value="ECO:0007669"/>
    <property type="project" value="TreeGrafter"/>
</dbReference>
<dbReference type="PATRIC" id="fig|47853.6.peg.1469"/>
<dbReference type="GO" id="GO:0046872">
    <property type="term" value="F:metal ion binding"/>
    <property type="evidence" value="ECO:0007669"/>
    <property type="project" value="UniProtKB-KW"/>
</dbReference>
<feature type="domain" description="Coenzyme F420:L-glutamate ligase-like" evidence="8">
    <location>
        <begin position="12"/>
        <end position="210"/>
    </location>
</feature>
<evidence type="ECO:0000256" key="4">
    <source>
        <dbReference type="ARBA" id="ARBA00022842"/>
    </source>
</evidence>
<keyword evidence="7" id="KW-0464">Manganese</keyword>
<evidence type="ECO:0000313" key="10">
    <source>
        <dbReference type="Proteomes" id="UP000032254"/>
    </source>
</evidence>
<evidence type="ECO:0000259" key="8">
    <source>
        <dbReference type="Pfam" id="PF01996"/>
    </source>
</evidence>
<dbReference type="RefSeq" id="WP_043961981.1">
    <property type="nucleotide sequence ID" value="NZ_JXSX01000001.1"/>
</dbReference>
<dbReference type="Gene3D" id="3.90.1660.10">
    <property type="entry name" value="CofE-like domain"/>
    <property type="match status" value="1"/>
</dbReference>
<evidence type="ECO:0000313" key="9">
    <source>
        <dbReference type="EMBL" id="KIR65206.1"/>
    </source>
</evidence>
<sequence length="362" mass="36949">MRLEILPVLGIGDVTEGDDLAALIATAAPWLRDGDVLVVTSKIVSKAEGRLVDVPADGPERLAARDEVLAAETARVVATRGATRIVQTHHGFVMASAGIDASNVDKTRLVLLPQDPDASARALRAALRERYDVDVAVIVTDTMGRPWRNGLTDVALGVAGMPAIRDHRGEVDPYGNELQLTQMAVVDELAGAGELIKGKCDQVPVAVVRGYLTATAPDDGVGARALVRDAELDLFSLGTAEARAAGLAAAATLPDGPGAAPAEPAAVARAIAAVAGVVAPGTVFTPVTDDEVRAALAATVPGWPQRATGLVLGEPPTPVDPAGLVRLGADLQRLRTALAAEGVPSTLLPPPPGSTAAACLAL</sequence>
<keyword evidence="1" id="KW-0436">Ligase</keyword>
<dbReference type="PANTHER" id="PTHR47917:SF1">
    <property type="entry name" value="COENZYME F420:L-GLUTAMATE LIGASE"/>
    <property type="match status" value="1"/>
</dbReference>
<evidence type="ECO:0000256" key="2">
    <source>
        <dbReference type="ARBA" id="ARBA00022723"/>
    </source>
</evidence>
<keyword evidence="5" id="KW-0630">Potassium</keyword>
<dbReference type="EMBL" id="JXSX01000001">
    <property type="protein sequence ID" value="KIR65206.1"/>
    <property type="molecule type" value="Genomic_DNA"/>
</dbReference>
<evidence type="ECO:0000256" key="3">
    <source>
        <dbReference type="ARBA" id="ARBA00022741"/>
    </source>
</evidence>
<accession>A0A0D0X255</accession>
<keyword evidence="4" id="KW-0460">Magnesium</keyword>
<dbReference type="OrthoDB" id="9788295at2"/>
<comment type="caution">
    <text evidence="9">The sequence shown here is derived from an EMBL/GenBank/DDBJ whole genome shotgun (WGS) entry which is preliminary data.</text>
</comment>
<dbReference type="GO" id="GO:0005525">
    <property type="term" value="F:GTP binding"/>
    <property type="evidence" value="ECO:0007669"/>
    <property type="project" value="UniProtKB-KW"/>
</dbReference>